<dbReference type="RefSeq" id="WP_137118966.1">
    <property type="nucleotide sequence ID" value="NZ_CP032326.1"/>
</dbReference>
<dbReference type="Pfam" id="PF03389">
    <property type="entry name" value="MobA_MobL"/>
    <property type="match status" value="1"/>
</dbReference>
<name>A0A4D8Q077_9PROT</name>
<dbReference type="Proteomes" id="UP000298595">
    <property type="component" value="Plasmid p5"/>
</dbReference>
<proteinExistence type="inferred from homology"/>
<evidence type="ECO:0000256" key="2">
    <source>
        <dbReference type="ARBA" id="ARBA00022971"/>
    </source>
</evidence>
<keyword evidence="5" id="KW-0614">Plasmid</keyword>
<dbReference type="EMBL" id="CP032326">
    <property type="protein sequence ID" value="QCO00260.1"/>
    <property type="molecule type" value="Genomic_DNA"/>
</dbReference>
<organism evidence="5 6">
    <name type="scientific">Azospirillum argentinense</name>
    <dbReference type="NCBI Taxonomy" id="2970906"/>
    <lineage>
        <taxon>Bacteria</taxon>
        <taxon>Pseudomonadati</taxon>
        <taxon>Pseudomonadota</taxon>
        <taxon>Alphaproteobacteria</taxon>
        <taxon>Rhodospirillales</taxon>
        <taxon>Azospirillaceae</taxon>
        <taxon>Azospirillum</taxon>
    </lineage>
</organism>
<evidence type="ECO:0000313" key="5">
    <source>
        <dbReference type="EMBL" id="QCO00260.1"/>
    </source>
</evidence>
<gene>
    <name evidence="5" type="ORF">D3093_34050</name>
</gene>
<feature type="domain" description="MobA/MobL protein" evidence="4">
    <location>
        <begin position="197"/>
        <end position="368"/>
    </location>
</feature>
<reference evidence="5 6" key="1">
    <citation type="submission" date="2018-09" db="EMBL/GenBank/DDBJ databases">
        <title>Whole genome based analysis of evolution and adaptive divergence in Indian and Brazilian strains of Azospirillum brasilense.</title>
        <authorList>
            <person name="Singh C."/>
            <person name="Tripathi A.K."/>
        </authorList>
    </citation>
    <scope>NUCLEOTIDE SEQUENCE [LARGE SCALE GENOMIC DNA]</scope>
    <source>
        <strain evidence="5 6">MTCC4035</strain>
        <plasmid evidence="5 6">p5</plasmid>
    </source>
</reference>
<feature type="region of interest" description="Disordered" evidence="3">
    <location>
        <begin position="70"/>
        <end position="93"/>
    </location>
</feature>
<dbReference type="Gene3D" id="3.30.930.30">
    <property type="match status" value="1"/>
</dbReference>
<accession>A0A4D8Q077</accession>
<dbReference type="AlphaFoldDB" id="A0A4D8Q077"/>
<dbReference type="InterPro" id="IPR005053">
    <property type="entry name" value="MobA_MobL"/>
</dbReference>
<evidence type="ECO:0000313" key="6">
    <source>
        <dbReference type="Proteomes" id="UP000298595"/>
    </source>
</evidence>
<evidence type="ECO:0000256" key="1">
    <source>
        <dbReference type="ARBA" id="ARBA00010873"/>
    </source>
</evidence>
<sequence>MVTFAKALALIGEAEWDDRHRSGRLDEGDAVERGLATGRYFKVGLRSLLLPAPRGRSGPPPRVEPLHIRVSSVSKRPPSGSGGLSPKETEARRGRVYVKAKRGRVRDLQAAGGAYDRKARSWYVPEAQFAAAARALGPAIQRKSGGAARTSRGRVRAGAAAAFQRYVERADLPQDERVAELMADGDGVLISFGTIGDDADERAAFWDAVEARERVDGCVQNRAIIALPHELDGDELAALARDLMRPLAERGLPHHAAVHRPDVEAGSDPRNIHLHALWSERPAERTASHSWNFAARKDRMARGPSWVRELRERSAATINRHLDAADERRRADGRPFVGRRFDARSYAERGEATLPGVHLGPGRSALERAGVPTAAGVVNALRAAVNERVETASRTNDRRGRAAILSGSPGVPAEAAERLVRALDRLDEIERRPDPALRARRRAAWARDAATLADGRQELAASAFSEASRLLGLLGDDARAPDAAEAAAAVRAAGWAAARAAAGHARRRVEAHHNERAADADALRAERMSPAEAIAREGERRGDEREAARGRVMLLEMMEPDADTPRRRRARRDLDRAEERCAVVAQISGPAPLEPAAVLRVLGAPPAGPDAMPEPVRRRRSRDVER</sequence>
<geneLocation type="plasmid" evidence="5 6">
    <name>p5</name>
</geneLocation>
<keyword evidence="2" id="KW-0184">Conjugation</keyword>
<evidence type="ECO:0000259" key="4">
    <source>
        <dbReference type="Pfam" id="PF03389"/>
    </source>
</evidence>
<feature type="compositionally biased region" description="Basic residues" evidence="3">
    <location>
        <begin position="617"/>
        <end position="626"/>
    </location>
</feature>
<comment type="similarity">
    <text evidence="1">Belongs to the MobA/MobL family.</text>
</comment>
<evidence type="ECO:0000256" key="3">
    <source>
        <dbReference type="SAM" id="MobiDB-lite"/>
    </source>
</evidence>
<dbReference type="KEGG" id="aare:D3093_34050"/>
<protein>
    <recommendedName>
        <fullName evidence="4">MobA/MobL protein domain-containing protein</fullName>
    </recommendedName>
</protein>
<feature type="region of interest" description="Disordered" evidence="3">
    <location>
        <begin position="603"/>
        <end position="626"/>
    </location>
</feature>